<name>A0A327M208_9PROT</name>
<dbReference type="PANTHER" id="PTHR30328:SF54">
    <property type="entry name" value="HTH-TYPE TRANSCRIPTIONAL REPRESSOR SCO4008"/>
    <property type="match status" value="1"/>
</dbReference>
<keyword evidence="5" id="KW-1185">Reference proteome</keyword>
<feature type="domain" description="HTH tetR-type" evidence="3">
    <location>
        <begin position="16"/>
        <end position="76"/>
    </location>
</feature>
<dbReference type="SUPFAM" id="SSF48498">
    <property type="entry name" value="Tetracyclin repressor-like, C-terminal domain"/>
    <property type="match status" value="1"/>
</dbReference>
<dbReference type="OrthoDB" id="2356263at2"/>
<dbReference type="InterPro" id="IPR050109">
    <property type="entry name" value="HTH-type_TetR-like_transc_reg"/>
</dbReference>
<reference evidence="5" key="1">
    <citation type="submission" date="2018-06" db="EMBL/GenBank/DDBJ databases">
        <authorList>
            <person name="Khan S.A."/>
        </authorList>
    </citation>
    <scope>NUCLEOTIDE SEQUENCE [LARGE SCALE GENOMIC DNA]</scope>
    <source>
        <strain evidence="5">DB-1506</strain>
    </source>
</reference>
<dbReference type="Pfam" id="PF17938">
    <property type="entry name" value="TetR_C_29"/>
    <property type="match status" value="1"/>
</dbReference>
<accession>A0A327M208</accession>
<dbReference type="PROSITE" id="PS50977">
    <property type="entry name" value="HTH_TETR_2"/>
    <property type="match status" value="1"/>
</dbReference>
<dbReference type="RefSeq" id="WP_111472084.1">
    <property type="nucleotide sequence ID" value="NZ_QLIX01000025.1"/>
</dbReference>
<dbReference type="Pfam" id="PF00440">
    <property type="entry name" value="TetR_N"/>
    <property type="match status" value="1"/>
</dbReference>
<protein>
    <submittedName>
        <fullName evidence="4">TetR/AcrR family transcriptional regulator</fullName>
    </submittedName>
</protein>
<dbReference type="Proteomes" id="UP000249065">
    <property type="component" value="Unassembled WGS sequence"/>
</dbReference>
<dbReference type="PRINTS" id="PR00455">
    <property type="entry name" value="HTHTETR"/>
</dbReference>
<sequence>MPDTALPPRPRQRDPDQTRRSILDAALTEFAEKGLSGARVDEIAARTATTKRMIYYYFGSKEGLYAAVLEEMYGGIRDAEQALDLGSLDPVAGMRRLVEITFDYHAAHPEFVRMVAVENIHNARHLEHAPLVADRNDTVIRTLRDLLDRGEREGVFRPRIDAVDLHMLISGFCFYRISNRHTLQRIFGRDLTAPAHVAAHRRMITEAVLAWLRPEG</sequence>
<dbReference type="InterPro" id="IPR001647">
    <property type="entry name" value="HTH_TetR"/>
</dbReference>
<dbReference type="SUPFAM" id="SSF46689">
    <property type="entry name" value="Homeodomain-like"/>
    <property type="match status" value="1"/>
</dbReference>
<keyword evidence="1 2" id="KW-0238">DNA-binding</keyword>
<dbReference type="Gene3D" id="1.10.357.10">
    <property type="entry name" value="Tetracycline Repressor, domain 2"/>
    <property type="match status" value="1"/>
</dbReference>
<gene>
    <name evidence="4" type="ORF">DOO78_22245</name>
</gene>
<dbReference type="InterPro" id="IPR036271">
    <property type="entry name" value="Tet_transcr_reg_TetR-rel_C_sf"/>
</dbReference>
<dbReference type="AlphaFoldDB" id="A0A327M208"/>
<organism evidence="4 5">
    <name type="scientific">Roseicella frigidaeris</name>
    <dbReference type="NCBI Taxonomy" id="2230885"/>
    <lineage>
        <taxon>Bacteria</taxon>
        <taxon>Pseudomonadati</taxon>
        <taxon>Pseudomonadota</taxon>
        <taxon>Alphaproteobacteria</taxon>
        <taxon>Acetobacterales</taxon>
        <taxon>Roseomonadaceae</taxon>
        <taxon>Roseicella</taxon>
    </lineage>
</organism>
<evidence type="ECO:0000259" key="3">
    <source>
        <dbReference type="PROSITE" id="PS50977"/>
    </source>
</evidence>
<evidence type="ECO:0000313" key="5">
    <source>
        <dbReference type="Proteomes" id="UP000249065"/>
    </source>
</evidence>
<dbReference type="InterPro" id="IPR041474">
    <property type="entry name" value="NicS_C"/>
</dbReference>
<dbReference type="InterPro" id="IPR009057">
    <property type="entry name" value="Homeodomain-like_sf"/>
</dbReference>
<evidence type="ECO:0000256" key="2">
    <source>
        <dbReference type="PROSITE-ProRule" id="PRU00335"/>
    </source>
</evidence>
<dbReference type="GO" id="GO:0003677">
    <property type="term" value="F:DNA binding"/>
    <property type="evidence" value="ECO:0007669"/>
    <property type="project" value="UniProtKB-UniRule"/>
</dbReference>
<feature type="DNA-binding region" description="H-T-H motif" evidence="2">
    <location>
        <begin position="39"/>
        <end position="58"/>
    </location>
</feature>
<dbReference type="PANTHER" id="PTHR30328">
    <property type="entry name" value="TRANSCRIPTIONAL REPRESSOR"/>
    <property type="match status" value="1"/>
</dbReference>
<evidence type="ECO:0000256" key="1">
    <source>
        <dbReference type="ARBA" id="ARBA00023125"/>
    </source>
</evidence>
<proteinExistence type="predicted"/>
<evidence type="ECO:0000313" key="4">
    <source>
        <dbReference type="EMBL" id="RAI56202.1"/>
    </source>
</evidence>
<comment type="caution">
    <text evidence="4">The sequence shown here is derived from an EMBL/GenBank/DDBJ whole genome shotgun (WGS) entry which is preliminary data.</text>
</comment>
<dbReference type="EMBL" id="QLIX01000025">
    <property type="protein sequence ID" value="RAI56202.1"/>
    <property type="molecule type" value="Genomic_DNA"/>
</dbReference>